<dbReference type="InterPro" id="IPR036434">
    <property type="entry name" value="Beta_cellobiohydrolase_sf"/>
</dbReference>
<dbReference type="PRINTS" id="PR00733">
    <property type="entry name" value="GLHYDRLASE6"/>
</dbReference>
<feature type="binding site" evidence="2">
    <location>
        <position position="367"/>
    </location>
    <ligand>
        <name>substrate</name>
    </ligand>
</feature>
<evidence type="ECO:0000256" key="4">
    <source>
        <dbReference type="SAM" id="MobiDB-lite"/>
    </source>
</evidence>
<feature type="compositionally biased region" description="Low complexity" evidence="4">
    <location>
        <begin position="426"/>
        <end position="435"/>
    </location>
</feature>
<feature type="binding site" evidence="2">
    <location>
        <position position="89"/>
    </location>
    <ligand>
        <name>substrate</name>
    </ligand>
</feature>
<dbReference type="Gene3D" id="3.20.20.40">
    <property type="entry name" value="1, 4-beta cellobiohydrolase"/>
    <property type="match status" value="1"/>
</dbReference>
<keyword evidence="3" id="KW-0119">Carbohydrate metabolism</keyword>
<dbReference type="SUPFAM" id="SSF51989">
    <property type="entry name" value="Glycosyl hydrolases family 6, cellulases"/>
    <property type="match status" value="1"/>
</dbReference>
<evidence type="ECO:0000313" key="6">
    <source>
        <dbReference type="Proteomes" id="UP000230407"/>
    </source>
</evidence>
<dbReference type="EMBL" id="PGGW01000067">
    <property type="protein sequence ID" value="PJE95153.1"/>
    <property type="molecule type" value="Genomic_DNA"/>
</dbReference>
<reference evidence="5 6" key="1">
    <citation type="submission" date="2017-11" db="EMBL/GenBank/DDBJ databases">
        <title>Streptomyces carmine sp. nov., a novel actinomycete isolated from Sophora alopecuroides in Xinjiang, China.</title>
        <authorList>
            <person name="Wang Y."/>
            <person name="Luo X."/>
            <person name="Wan C."/>
            <person name="Zhang L."/>
        </authorList>
    </citation>
    <scope>NUCLEOTIDE SEQUENCE [LARGE SCALE GENOMIC DNA]</scope>
    <source>
        <strain evidence="5 6">TRM SA0054</strain>
    </source>
</reference>
<dbReference type="GO" id="GO:0030245">
    <property type="term" value="P:cellulose catabolic process"/>
    <property type="evidence" value="ECO:0007669"/>
    <property type="project" value="UniProtKB-KW"/>
</dbReference>
<dbReference type="AlphaFoldDB" id="A0A2M8LT70"/>
<dbReference type="GO" id="GO:0004553">
    <property type="term" value="F:hydrolase activity, hydrolyzing O-glycosyl compounds"/>
    <property type="evidence" value="ECO:0007669"/>
    <property type="project" value="InterPro"/>
</dbReference>
<dbReference type="Pfam" id="PF01341">
    <property type="entry name" value="Glyco_hydro_6"/>
    <property type="match status" value="1"/>
</dbReference>
<keyword evidence="3" id="KW-0732">Signal</keyword>
<dbReference type="InterPro" id="IPR006311">
    <property type="entry name" value="TAT_signal"/>
</dbReference>
<evidence type="ECO:0000313" key="5">
    <source>
        <dbReference type="EMBL" id="PJE95153.1"/>
    </source>
</evidence>
<dbReference type="InterPro" id="IPR016288">
    <property type="entry name" value="Beta_cellobiohydrolase"/>
</dbReference>
<feature type="binding site" evidence="2">
    <location>
        <position position="87"/>
    </location>
    <ligand>
        <name>substrate</name>
    </ligand>
</feature>
<dbReference type="PANTHER" id="PTHR34876:SF4">
    <property type="entry name" value="1,4-BETA-D-GLUCAN CELLOBIOHYDROLASE C-RELATED"/>
    <property type="match status" value="1"/>
</dbReference>
<keyword evidence="3 5" id="KW-0378">Hydrolase</keyword>
<name>A0A2M8LT70_9ACTN</name>
<dbReference type="PIRSF" id="PIRSF001100">
    <property type="entry name" value="Beta_cellobiohydrolase"/>
    <property type="match status" value="1"/>
</dbReference>
<feature type="active site" description="Proton acceptor" evidence="1">
    <location>
        <position position="400"/>
    </location>
</feature>
<feature type="binding site" evidence="2">
    <location>
        <position position="394"/>
    </location>
    <ligand>
        <name>substrate</name>
    </ligand>
</feature>
<dbReference type="RefSeq" id="WP_100204404.1">
    <property type="nucleotide sequence ID" value="NZ_PGGW01000067.1"/>
</dbReference>
<dbReference type="EC" id="3.2.1.-" evidence="3"/>
<accession>A0A2M8LT70</accession>
<dbReference type="PROSITE" id="PS51318">
    <property type="entry name" value="TAT"/>
    <property type="match status" value="1"/>
</dbReference>
<sequence length="461" mass="48653">MPQPPSPPLPRRRTTRVTSRSLTAALAAVLTSVLALGAAAPAGAAAPTGKAGNPYAGARGYVDPEWSARAAAEPGGAAVAGQPTAVWLDEIADVGGRGDAMGLRDHLDAALAQNADLVQLVLYDLPGRDCERENPSGELGPAELDRYKREFVDPIADVLADPDYADLRIAAVVEPNSLPRLVTNTGSAWNATFACEAVMENGAYVQGVGHALAELGALPNVHPYLDISHHGLLGWEENRDAAARLLYETAARADAVDLVRGVTTNVANYSVPHEEHFDADDTVHGVHVRQSHWVDWNPHVDEVPYALAFRDELIRLGFDRDLGVVVDTSRNGWGGPGRPAGPGPENGSVDDYVDGSRLDRRISPGNWCNQDGAGLGERPAADPEPGIDAYAWIKNPGISDGAGEPSPVEVRPHQPMCDPAYGGPPRGSSTPSGAVPGAPAAGEWFPAYFRMLLANAWPPLP</sequence>
<dbReference type="PANTHER" id="PTHR34876">
    <property type="match status" value="1"/>
</dbReference>
<feature type="region of interest" description="Disordered" evidence="4">
    <location>
        <begin position="416"/>
        <end position="435"/>
    </location>
</feature>
<feature type="chain" id="PRO_5014488343" description="Glucanase" evidence="3">
    <location>
        <begin position="45"/>
        <end position="461"/>
    </location>
</feature>
<evidence type="ECO:0000256" key="3">
    <source>
        <dbReference type="RuleBase" id="RU361186"/>
    </source>
</evidence>
<keyword evidence="3" id="KW-0136">Cellulose degradation</keyword>
<keyword evidence="6" id="KW-1185">Reference proteome</keyword>
<organism evidence="5 6">
    <name type="scientific">Streptomyces carminius</name>
    <dbReference type="NCBI Taxonomy" id="2665496"/>
    <lineage>
        <taxon>Bacteria</taxon>
        <taxon>Bacillati</taxon>
        <taxon>Actinomycetota</taxon>
        <taxon>Actinomycetes</taxon>
        <taxon>Kitasatosporales</taxon>
        <taxon>Streptomycetaceae</taxon>
        <taxon>Streptomyces</taxon>
    </lineage>
</organism>
<keyword evidence="3" id="KW-0326">Glycosidase</keyword>
<protein>
    <recommendedName>
        <fullName evidence="3">Glucanase</fullName>
        <ecNumber evidence="3">3.2.1.-</ecNumber>
    </recommendedName>
</protein>
<evidence type="ECO:0000256" key="2">
    <source>
        <dbReference type="PIRSR" id="PIRSR001100-2"/>
    </source>
</evidence>
<feature type="signal peptide" evidence="3">
    <location>
        <begin position="1"/>
        <end position="44"/>
    </location>
</feature>
<feature type="binding site" evidence="2">
    <location>
        <position position="268"/>
    </location>
    <ligand>
        <name>substrate</name>
    </ligand>
</feature>
<gene>
    <name evidence="5" type="ORF">CUT44_26340</name>
</gene>
<evidence type="ECO:0000256" key="1">
    <source>
        <dbReference type="PIRSR" id="PIRSR001100-1"/>
    </source>
</evidence>
<comment type="similarity">
    <text evidence="3">Belongs to the glycosyl hydrolase family 6.</text>
</comment>
<comment type="caution">
    <text evidence="5">The sequence shown here is derived from an EMBL/GenBank/DDBJ whole genome shotgun (WGS) entry which is preliminary data.</text>
</comment>
<feature type="region of interest" description="Disordered" evidence="4">
    <location>
        <begin position="327"/>
        <end position="350"/>
    </location>
</feature>
<feature type="binding site" evidence="2">
    <location>
        <position position="229"/>
    </location>
    <ligand>
        <name>substrate</name>
    </ligand>
</feature>
<keyword evidence="3" id="KW-0624">Polysaccharide degradation</keyword>
<dbReference type="Proteomes" id="UP000230407">
    <property type="component" value="Unassembled WGS sequence"/>
</dbReference>
<proteinExistence type="inferred from homology"/>